<name>A0ABX0SHR6_9ACTN</name>
<evidence type="ECO:0000259" key="1">
    <source>
        <dbReference type="Pfam" id="PF01261"/>
    </source>
</evidence>
<dbReference type="InterPro" id="IPR036237">
    <property type="entry name" value="Xyl_isomerase-like_sf"/>
</dbReference>
<dbReference type="Pfam" id="PF01261">
    <property type="entry name" value="AP_endonuc_2"/>
    <property type="match status" value="1"/>
</dbReference>
<sequence length="272" mass="29758">MSVAPRIGISTYALFWECSERNPEPIGPGGMLDRAAELGCNVLQICDYRPIEHLEARELAGLRRQAADLGVEIELGTRGVEVEHLRAYLDLCEALDAHMLRSMVIPDAGSHPTGRALAALGSLASELESRGVSIALETYEQLAVIDLVGLVHALASPRIGVALDPANSVARLEDPIDVIRRCAPITLNLHVKDFGFSRKDGWVGFTYAGAPMGTGLLDYAFEAAMVRPVQRGISQVVEHWLGWQGDITTTVDTEKRWTKSAIEYIKERIDND</sequence>
<keyword evidence="2" id="KW-0413">Isomerase</keyword>
<dbReference type="Proteomes" id="UP000749311">
    <property type="component" value="Unassembled WGS sequence"/>
</dbReference>
<dbReference type="SUPFAM" id="SSF51658">
    <property type="entry name" value="Xylose isomerase-like"/>
    <property type="match status" value="1"/>
</dbReference>
<dbReference type="InterPro" id="IPR050312">
    <property type="entry name" value="IolE/XylAMocC-like"/>
</dbReference>
<dbReference type="PANTHER" id="PTHR12110">
    <property type="entry name" value="HYDROXYPYRUVATE ISOMERASE"/>
    <property type="match status" value="1"/>
</dbReference>
<gene>
    <name evidence="2" type="ORF">FB473_002079</name>
</gene>
<evidence type="ECO:0000313" key="2">
    <source>
        <dbReference type="EMBL" id="NIH57434.1"/>
    </source>
</evidence>
<comment type="caution">
    <text evidence="2">The sequence shown here is derived from an EMBL/GenBank/DDBJ whole genome shotgun (WGS) entry which is preliminary data.</text>
</comment>
<dbReference type="GO" id="GO:0016853">
    <property type="term" value="F:isomerase activity"/>
    <property type="evidence" value="ECO:0007669"/>
    <property type="project" value="UniProtKB-KW"/>
</dbReference>
<evidence type="ECO:0000313" key="3">
    <source>
        <dbReference type="Proteomes" id="UP000749311"/>
    </source>
</evidence>
<keyword evidence="3" id="KW-1185">Reference proteome</keyword>
<dbReference type="PANTHER" id="PTHR12110:SF52">
    <property type="entry name" value="XYLOSE ISOMERASE"/>
    <property type="match status" value="1"/>
</dbReference>
<reference evidence="2 3" key="1">
    <citation type="submission" date="2020-02" db="EMBL/GenBank/DDBJ databases">
        <title>Sequencing the genomes of 1000 actinobacteria strains.</title>
        <authorList>
            <person name="Klenk H.-P."/>
        </authorList>
    </citation>
    <scope>NUCLEOTIDE SEQUENCE [LARGE SCALE GENOMIC DNA]</scope>
    <source>
        <strain evidence="2 3">DSM 19609</strain>
    </source>
</reference>
<feature type="domain" description="Xylose isomerase-like TIM barrel" evidence="1">
    <location>
        <begin position="32"/>
        <end position="266"/>
    </location>
</feature>
<dbReference type="RefSeq" id="WP_243863533.1">
    <property type="nucleotide sequence ID" value="NZ_BAAAOO010000016.1"/>
</dbReference>
<accession>A0ABX0SHR6</accession>
<dbReference type="InterPro" id="IPR013022">
    <property type="entry name" value="Xyl_isomerase-like_TIM-brl"/>
</dbReference>
<dbReference type="EMBL" id="JAAMOZ010000001">
    <property type="protein sequence ID" value="NIH57434.1"/>
    <property type="molecule type" value="Genomic_DNA"/>
</dbReference>
<protein>
    <submittedName>
        <fullName evidence="2">Sugar phosphate isomerase/epimerase</fullName>
    </submittedName>
</protein>
<dbReference type="Gene3D" id="3.20.20.150">
    <property type="entry name" value="Divalent-metal-dependent TIM barrel enzymes"/>
    <property type="match status" value="1"/>
</dbReference>
<organism evidence="2 3">
    <name type="scientific">Brooklawnia cerclae</name>
    <dbReference type="NCBI Taxonomy" id="349934"/>
    <lineage>
        <taxon>Bacteria</taxon>
        <taxon>Bacillati</taxon>
        <taxon>Actinomycetota</taxon>
        <taxon>Actinomycetes</taxon>
        <taxon>Propionibacteriales</taxon>
        <taxon>Propionibacteriaceae</taxon>
        <taxon>Brooklawnia</taxon>
    </lineage>
</organism>
<proteinExistence type="predicted"/>